<feature type="domain" description="Response regulatory" evidence="4">
    <location>
        <begin position="5"/>
        <end position="121"/>
    </location>
</feature>
<dbReference type="SUPFAM" id="SSF52172">
    <property type="entry name" value="CheY-like"/>
    <property type="match status" value="1"/>
</dbReference>
<dbReference type="GO" id="GO:0000160">
    <property type="term" value="P:phosphorelay signal transduction system"/>
    <property type="evidence" value="ECO:0007669"/>
    <property type="project" value="InterPro"/>
</dbReference>
<protein>
    <submittedName>
        <fullName evidence="5">Response regulator</fullName>
    </submittedName>
</protein>
<dbReference type="PANTHER" id="PTHR44591">
    <property type="entry name" value="STRESS RESPONSE REGULATOR PROTEIN 1"/>
    <property type="match status" value="1"/>
</dbReference>
<name>A0A951UP23_9CYAN</name>
<organism evidence="5 6">
    <name type="scientific">Drouetiella hepatica Uher 2000/2452</name>
    <dbReference type="NCBI Taxonomy" id="904376"/>
    <lineage>
        <taxon>Bacteria</taxon>
        <taxon>Bacillati</taxon>
        <taxon>Cyanobacteriota</taxon>
        <taxon>Cyanophyceae</taxon>
        <taxon>Oculatellales</taxon>
        <taxon>Oculatellaceae</taxon>
        <taxon>Drouetiella</taxon>
    </lineage>
</organism>
<evidence type="ECO:0000256" key="2">
    <source>
        <dbReference type="PROSITE-ProRule" id="PRU00169"/>
    </source>
</evidence>
<evidence type="ECO:0000313" key="5">
    <source>
        <dbReference type="EMBL" id="MBW4661446.1"/>
    </source>
</evidence>
<dbReference type="InterPro" id="IPR011006">
    <property type="entry name" value="CheY-like_superfamily"/>
</dbReference>
<comment type="caution">
    <text evidence="5">The sequence shown here is derived from an EMBL/GenBank/DDBJ whole genome shotgun (WGS) entry which is preliminary data.</text>
</comment>
<evidence type="ECO:0000259" key="4">
    <source>
        <dbReference type="PROSITE" id="PS50110"/>
    </source>
</evidence>
<dbReference type="AlphaFoldDB" id="A0A951UP23"/>
<evidence type="ECO:0000313" key="6">
    <source>
        <dbReference type="Proteomes" id="UP000757435"/>
    </source>
</evidence>
<dbReference type="EMBL" id="JAHHHD010000037">
    <property type="protein sequence ID" value="MBW4661446.1"/>
    <property type="molecule type" value="Genomic_DNA"/>
</dbReference>
<dbReference type="SMART" id="SM00448">
    <property type="entry name" value="REC"/>
    <property type="match status" value="1"/>
</dbReference>
<dbReference type="PROSITE" id="PS50110">
    <property type="entry name" value="RESPONSE_REGULATORY"/>
    <property type="match status" value="1"/>
</dbReference>
<accession>A0A951UP23</accession>
<feature type="coiled-coil region" evidence="3">
    <location>
        <begin position="163"/>
        <end position="190"/>
    </location>
</feature>
<proteinExistence type="predicted"/>
<dbReference type="Pfam" id="PF00072">
    <property type="entry name" value="Response_reg"/>
    <property type="match status" value="1"/>
</dbReference>
<dbReference type="InterPro" id="IPR050595">
    <property type="entry name" value="Bact_response_regulator"/>
</dbReference>
<dbReference type="Proteomes" id="UP000757435">
    <property type="component" value="Unassembled WGS sequence"/>
</dbReference>
<evidence type="ECO:0000256" key="3">
    <source>
        <dbReference type="SAM" id="Coils"/>
    </source>
</evidence>
<feature type="modified residue" description="4-aspartylphosphate" evidence="2">
    <location>
        <position position="54"/>
    </location>
</feature>
<dbReference type="InterPro" id="IPR001789">
    <property type="entry name" value="Sig_transdc_resp-reg_receiver"/>
</dbReference>
<evidence type="ECO:0000256" key="1">
    <source>
        <dbReference type="ARBA" id="ARBA00022553"/>
    </source>
</evidence>
<gene>
    <name evidence="5" type="ORF">KME15_22470</name>
</gene>
<dbReference type="Gene3D" id="3.40.50.2300">
    <property type="match status" value="1"/>
</dbReference>
<reference evidence="5" key="1">
    <citation type="submission" date="2021-05" db="EMBL/GenBank/DDBJ databases">
        <authorList>
            <person name="Pietrasiak N."/>
            <person name="Ward R."/>
            <person name="Stajich J.E."/>
            <person name="Kurbessoian T."/>
        </authorList>
    </citation>
    <scope>NUCLEOTIDE SEQUENCE</scope>
    <source>
        <strain evidence="5">UHER 2000/2452</strain>
    </source>
</reference>
<reference evidence="5" key="2">
    <citation type="journal article" date="2022" name="Microbiol. Resour. Announc.">
        <title>Metagenome Sequencing to Explore Phylogenomics of Terrestrial Cyanobacteria.</title>
        <authorList>
            <person name="Ward R.D."/>
            <person name="Stajich J.E."/>
            <person name="Johansen J.R."/>
            <person name="Huntemann M."/>
            <person name="Clum A."/>
            <person name="Foster B."/>
            <person name="Foster B."/>
            <person name="Roux S."/>
            <person name="Palaniappan K."/>
            <person name="Varghese N."/>
            <person name="Mukherjee S."/>
            <person name="Reddy T.B.K."/>
            <person name="Daum C."/>
            <person name="Copeland A."/>
            <person name="Chen I.A."/>
            <person name="Ivanova N.N."/>
            <person name="Kyrpides N.C."/>
            <person name="Shapiro N."/>
            <person name="Eloe-Fadrosh E.A."/>
            <person name="Pietrasiak N."/>
        </authorList>
    </citation>
    <scope>NUCLEOTIDE SEQUENCE</scope>
    <source>
        <strain evidence="5">UHER 2000/2452</strain>
    </source>
</reference>
<keyword evidence="1 2" id="KW-0597">Phosphoprotein</keyword>
<keyword evidence="3" id="KW-0175">Coiled coil</keyword>
<sequence>MANQKVLIIDDSKTIRMQVRDMLPKGNFEVLEAVDGVEGLEIVSRENLSLILVDFFMPRMNGWEVVQKLQDNPRLKSIPVVLMSGRREDVEKAVPDQFGYFEFIGKPFEQPVLVQAIKSAMAKARSRQQLLQKAPPAVSPIEPVAPTAQPMGVPTPSSANPEIQTLQAEVKALRHENVQLKTEVDGLKKQVAQIMTFIRQKMK</sequence>
<dbReference type="PANTHER" id="PTHR44591:SF23">
    <property type="entry name" value="CHEY SUBFAMILY"/>
    <property type="match status" value="1"/>
</dbReference>